<feature type="transmembrane region" description="Helical" evidence="9">
    <location>
        <begin position="247"/>
        <end position="267"/>
    </location>
</feature>
<feature type="transmembrane region" description="Helical" evidence="9">
    <location>
        <begin position="80"/>
        <end position="101"/>
    </location>
</feature>
<evidence type="ECO:0000313" key="11">
    <source>
        <dbReference type="EMBL" id="NYG34646.1"/>
    </source>
</evidence>
<evidence type="ECO:0000256" key="7">
    <source>
        <dbReference type="ARBA" id="ARBA00022989"/>
    </source>
</evidence>
<dbReference type="PRINTS" id="PR00164">
    <property type="entry name" value="ABC2TRNSPORT"/>
</dbReference>
<evidence type="ECO:0000256" key="2">
    <source>
        <dbReference type="ARBA" id="ARBA00007783"/>
    </source>
</evidence>
<feature type="transmembrane region" description="Helical" evidence="9">
    <location>
        <begin position="122"/>
        <end position="147"/>
    </location>
</feature>
<feature type="transmembrane region" description="Helical" evidence="9">
    <location>
        <begin position="159"/>
        <end position="179"/>
    </location>
</feature>
<keyword evidence="8 9" id="KW-0472">Membrane</keyword>
<gene>
    <name evidence="11" type="ORF">BDD16_003632</name>
</gene>
<evidence type="ECO:0000256" key="3">
    <source>
        <dbReference type="ARBA" id="ARBA00022448"/>
    </source>
</evidence>
<keyword evidence="5" id="KW-0997">Cell inner membrane</keyword>
<reference evidence="11 12" key="1">
    <citation type="submission" date="2020-07" db="EMBL/GenBank/DDBJ databases">
        <title>Genomic Encyclopedia of Archaeal and Bacterial Type Strains, Phase II (KMG-II): from individual species to whole genera.</title>
        <authorList>
            <person name="Goeker M."/>
        </authorList>
    </citation>
    <scope>NUCLEOTIDE SEQUENCE [LARGE SCALE GENOMIC DNA]</scope>
    <source>
        <strain evidence="11 12">DSM 21226</strain>
    </source>
</reference>
<feature type="transmembrane region" description="Helical" evidence="9">
    <location>
        <begin position="49"/>
        <end position="68"/>
    </location>
</feature>
<dbReference type="PANTHER" id="PTHR30413">
    <property type="entry name" value="INNER MEMBRANE TRANSPORT PERMEASE"/>
    <property type="match status" value="1"/>
</dbReference>
<protein>
    <recommendedName>
        <fullName evidence="9">Transport permease protein</fullName>
    </recommendedName>
</protein>
<dbReference type="PROSITE" id="PS51012">
    <property type="entry name" value="ABC_TM2"/>
    <property type="match status" value="1"/>
</dbReference>
<dbReference type="GO" id="GO:0140359">
    <property type="term" value="F:ABC-type transporter activity"/>
    <property type="evidence" value="ECO:0007669"/>
    <property type="project" value="InterPro"/>
</dbReference>
<evidence type="ECO:0000256" key="4">
    <source>
        <dbReference type="ARBA" id="ARBA00022475"/>
    </source>
</evidence>
<dbReference type="PANTHER" id="PTHR30413:SF8">
    <property type="entry name" value="TRANSPORT PERMEASE PROTEIN"/>
    <property type="match status" value="1"/>
</dbReference>
<evidence type="ECO:0000313" key="12">
    <source>
        <dbReference type="Proteomes" id="UP000518288"/>
    </source>
</evidence>
<accession>A0A7Y9U8I6</accession>
<dbReference type="InterPro" id="IPR013525">
    <property type="entry name" value="ABC2_TM"/>
</dbReference>
<dbReference type="Proteomes" id="UP000518288">
    <property type="component" value="Unassembled WGS sequence"/>
</dbReference>
<dbReference type="InterPro" id="IPR000412">
    <property type="entry name" value="ABC_2_transport"/>
</dbReference>
<feature type="domain" description="ABC transmembrane type-2" evidence="10">
    <location>
        <begin position="46"/>
        <end position="272"/>
    </location>
</feature>
<comment type="caution">
    <text evidence="11">The sequence shown here is derived from an EMBL/GenBank/DDBJ whole genome shotgun (WGS) entry which is preliminary data.</text>
</comment>
<feature type="transmembrane region" description="Helical" evidence="9">
    <location>
        <begin position="191"/>
        <end position="211"/>
    </location>
</feature>
<evidence type="ECO:0000256" key="8">
    <source>
        <dbReference type="ARBA" id="ARBA00023136"/>
    </source>
</evidence>
<name>A0A7Y9U8I6_9BURK</name>
<dbReference type="RefSeq" id="WP_179635261.1">
    <property type="nucleotide sequence ID" value="NZ_JACCFH010000001.1"/>
</dbReference>
<comment type="subcellular location">
    <subcellularLocation>
        <location evidence="1 9">Cell inner membrane</location>
        <topology evidence="1 9">Multi-pass membrane protein</topology>
    </subcellularLocation>
</comment>
<evidence type="ECO:0000259" key="10">
    <source>
        <dbReference type="PROSITE" id="PS51012"/>
    </source>
</evidence>
<comment type="similarity">
    <text evidence="2 9">Belongs to the ABC-2 integral membrane protein family.</text>
</comment>
<evidence type="ECO:0000256" key="5">
    <source>
        <dbReference type="ARBA" id="ARBA00022519"/>
    </source>
</evidence>
<organism evidence="11 12">
    <name type="scientific">Sphaerotilus montanus</name>
    <dbReference type="NCBI Taxonomy" id="522889"/>
    <lineage>
        <taxon>Bacteria</taxon>
        <taxon>Pseudomonadati</taxon>
        <taxon>Pseudomonadota</taxon>
        <taxon>Betaproteobacteria</taxon>
        <taxon>Burkholderiales</taxon>
        <taxon>Sphaerotilaceae</taxon>
        <taxon>Sphaerotilus</taxon>
    </lineage>
</organism>
<evidence type="ECO:0000256" key="6">
    <source>
        <dbReference type="ARBA" id="ARBA00022692"/>
    </source>
</evidence>
<dbReference type="GO" id="GO:0015920">
    <property type="term" value="P:lipopolysaccharide transport"/>
    <property type="evidence" value="ECO:0007669"/>
    <property type="project" value="TreeGrafter"/>
</dbReference>
<sequence length="277" mass="30089">MPAQTLVDTTRPSPPPPRRSSWAVMRSVVFALSLRELKTRLDGRWGGAVWVVGEPLLNMLAMLAVYSAMRARTIGGVDTLLFLVSGQMPYLLFKSLVLRLMEAIESNQGLFAYRQVQPIDAVLARSVVEVLVFAMVAGACIAALGWAGHPIVPHRPLEIFAALTLMILIGCALGLFMAVGTAPPLDRLRGLVSMAFLPIYITSGALVPLASLPQGLQGFCLHNPLAHLLELLRSAWLGPAYQTSPQVGWTLPTVWALGTTLLALSLYRARRDRLQMG</sequence>
<keyword evidence="12" id="KW-1185">Reference proteome</keyword>
<dbReference type="GO" id="GO:0043190">
    <property type="term" value="C:ATP-binding cassette (ABC) transporter complex"/>
    <property type="evidence" value="ECO:0007669"/>
    <property type="project" value="InterPro"/>
</dbReference>
<keyword evidence="7 9" id="KW-1133">Transmembrane helix</keyword>
<dbReference type="InterPro" id="IPR047817">
    <property type="entry name" value="ABC2_TM_bact-type"/>
</dbReference>
<dbReference type="Pfam" id="PF01061">
    <property type="entry name" value="ABC2_membrane"/>
    <property type="match status" value="1"/>
</dbReference>
<keyword evidence="6 9" id="KW-0812">Transmembrane</keyword>
<keyword evidence="3 9" id="KW-0813">Transport</keyword>
<evidence type="ECO:0000256" key="1">
    <source>
        <dbReference type="ARBA" id="ARBA00004429"/>
    </source>
</evidence>
<evidence type="ECO:0000256" key="9">
    <source>
        <dbReference type="RuleBase" id="RU361157"/>
    </source>
</evidence>
<dbReference type="AlphaFoldDB" id="A0A7Y9U8I6"/>
<keyword evidence="4 9" id="KW-1003">Cell membrane</keyword>
<dbReference type="EMBL" id="JACCFH010000001">
    <property type="protein sequence ID" value="NYG34646.1"/>
    <property type="molecule type" value="Genomic_DNA"/>
</dbReference>
<proteinExistence type="inferred from homology"/>